<reference evidence="5 6" key="1">
    <citation type="submission" date="2022-12" db="EMBL/GenBank/DDBJ databases">
        <title>Dasania phycosphaerae sp. nov., isolated from particulate material of the south coast of Korea.</title>
        <authorList>
            <person name="Jiang Y."/>
        </authorList>
    </citation>
    <scope>NUCLEOTIDE SEQUENCE [LARGE SCALE GENOMIC DNA]</scope>
    <source>
        <strain evidence="5 6">GY-19</strain>
    </source>
</reference>
<dbReference type="Pfam" id="PF12833">
    <property type="entry name" value="HTH_18"/>
    <property type="match status" value="1"/>
</dbReference>
<sequence length="334" mass="38479">MATTSAFYAKTSYLGAKLKGVDTDKLLAEVGLDAEKIQQPGARVNVIQMTQLIQLIWAELQDEFMGFTQHRCKPGTYAMKCQMVSHCENLNSLFEQGVKFYSLVTDDIVMGYEQTDEGMEFSIRMADPDLDPNHFYLEFWLMLWHRFASWMIGKKIKLKKVYFNYPAPEHVADFDIQFSCECIFNADITKCVFPSHYGTMPLVRTQREIAHFLKDAPAGIMVMPGEDDSTGLKVKTFLLDSFEKNHVFPAFEAVASYLNNSPQALRRHLKEEGSSYQKIKDVIRRDLAIERICVQNMAVHKVASYLGFTEPRSFTRAFKQWTGLSPKRYKHRNK</sequence>
<dbReference type="PROSITE" id="PS01124">
    <property type="entry name" value="HTH_ARAC_FAMILY_2"/>
    <property type="match status" value="1"/>
</dbReference>
<organism evidence="5 6">
    <name type="scientific">Dasania phycosphaerae</name>
    <dbReference type="NCBI Taxonomy" id="2950436"/>
    <lineage>
        <taxon>Bacteria</taxon>
        <taxon>Pseudomonadati</taxon>
        <taxon>Pseudomonadota</taxon>
        <taxon>Gammaproteobacteria</taxon>
        <taxon>Cellvibrionales</taxon>
        <taxon>Spongiibacteraceae</taxon>
        <taxon>Dasania</taxon>
    </lineage>
</organism>
<dbReference type="SMART" id="SM00342">
    <property type="entry name" value="HTH_ARAC"/>
    <property type="match status" value="1"/>
</dbReference>
<dbReference type="RefSeq" id="WP_258329916.1">
    <property type="nucleotide sequence ID" value="NZ_JAPTGG010000001.1"/>
</dbReference>
<dbReference type="GO" id="GO:0000976">
    <property type="term" value="F:transcription cis-regulatory region binding"/>
    <property type="evidence" value="ECO:0007669"/>
    <property type="project" value="TreeGrafter"/>
</dbReference>
<dbReference type="AlphaFoldDB" id="A0A9J6RH35"/>
<dbReference type="PANTHER" id="PTHR47894:SF1">
    <property type="entry name" value="HTH-TYPE TRANSCRIPTIONAL REGULATOR VQSM"/>
    <property type="match status" value="1"/>
</dbReference>
<dbReference type="Pfam" id="PF12625">
    <property type="entry name" value="Arabinose_bd"/>
    <property type="match status" value="1"/>
</dbReference>
<gene>
    <name evidence="5" type="ORF">O0V09_01085</name>
</gene>
<feature type="domain" description="HTH araC/xylS-type" evidence="4">
    <location>
        <begin position="232"/>
        <end position="332"/>
    </location>
</feature>
<dbReference type="InterPro" id="IPR009057">
    <property type="entry name" value="Homeodomain-like_sf"/>
</dbReference>
<evidence type="ECO:0000313" key="6">
    <source>
        <dbReference type="Proteomes" id="UP001069090"/>
    </source>
</evidence>
<dbReference type="Gene3D" id="1.10.10.60">
    <property type="entry name" value="Homeodomain-like"/>
    <property type="match status" value="1"/>
</dbReference>
<dbReference type="PANTHER" id="PTHR47894">
    <property type="entry name" value="HTH-TYPE TRANSCRIPTIONAL REGULATOR GADX"/>
    <property type="match status" value="1"/>
</dbReference>
<evidence type="ECO:0000256" key="3">
    <source>
        <dbReference type="ARBA" id="ARBA00023163"/>
    </source>
</evidence>
<dbReference type="GO" id="GO:0003700">
    <property type="term" value="F:DNA-binding transcription factor activity"/>
    <property type="evidence" value="ECO:0007669"/>
    <property type="project" value="InterPro"/>
</dbReference>
<dbReference type="Proteomes" id="UP001069090">
    <property type="component" value="Unassembled WGS sequence"/>
</dbReference>
<keyword evidence="2" id="KW-0238">DNA-binding</keyword>
<keyword evidence="1" id="KW-0805">Transcription regulation</keyword>
<name>A0A9J6RH35_9GAMM</name>
<evidence type="ECO:0000256" key="1">
    <source>
        <dbReference type="ARBA" id="ARBA00023015"/>
    </source>
</evidence>
<dbReference type="EMBL" id="JAPTGG010000001">
    <property type="protein sequence ID" value="MCZ0863772.1"/>
    <property type="molecule type" value="Genomic_DNA"/>
</dbReference>
<dbReference type="SUPFAM" id="SSF46689">
    <property type="entry name" value="Homeodomain-like"/>
    <property type="match status" value="1"/>
</dbReference>
<comment type="caution">
    <text evidence="5">The sequence shown here is derived from an EMBL/GenBank/DDBJ whole genome shotgun (WGS) entry which is preliminary data.</text>
</comment>
<dbReference type="GO" id="GO:0005829">
    <property type="term" value="C:cytosol"/>
    <property type="evidence" value="ECO:0007669"/>
    <property type="project" value="TreeGrafter"/>
</dbReference>
<keyword evidence="6" id="KW-1185">Reference proteome</keyword>
<protein>
    <submittedName>
        <fullName evidence="5">AraC family transcriptional regulator</fullName>
    </submittedName>
</protein>
<dbReference type="InterPro" id="IPR032687">
    <property type="entry name" value="AraC-type_N"/>
</dbReference>
<evidence type="ECO:0000256" key="2">
    <source>
        <dbReference type="ARBA" id="ARBA00023125"/>
    </source>
</evidence>
<evidence type="ECO:0000313" key="5">
    <source>
        <dbReference type="EMBL" id="MCZ0863772.1"/>
    </source>
</evidence>
<dbReference type="InterPro" id="IPR018060">
    <property type="entry name" value="HTH_AraC"/>
</dbReference>
<keyword evidence="3" id="KW-0804">Transcription</keyword>
<proteinExistence type="predicted"/>
<evidence type="ECO:0000259" key="4">
    <source>
        <dbReference type="PROSITE" id="PS01124"/>
    </source>
</evidence>
<accession>A0A9J6RH35</accession>